<sequence length="393" mass="39958">MTTRTVLVAGSRTPIGKLGGKLASLSAEQLGAHAIQHALSRAGVAASTVDMVIMGNVVQAGVGPNPARQAAVGAQIPLTTPAVTLNNLCLSGLQAVIDGDRLIKSGEADIVVAGGMESMTNAPHLVRGARTGLRYGGSRLEDALDADALRCAFDQVSMGESTDRYARAEVIGRADQDDFAARSHRRAAEATDDGTFTDEIAPIDVHTRRGPVTITNDEGIRANATPDALSALPPAFAEDGTITAGSSSQLSDGAAALVLMSEAKATELGLQWLAEIGPSAFVAGPDTSLLHQPSRAIIAAVNKMPGMKVSDVSVIEINEAFAAVALASMADLGLSAERVNVHGGAIALGHPVGMSGARLVLSLALSMVRRGDSVGAAALCGGGGQGNAVVLRR</sequence>
<keyword evidence="3 7" id="KW-0808">Transferase</keyword>
<dbReference type="NCBIfam" id="TIGR01930">
    <property type="entry name" value="AcCoA-C-Actrans"/>
    <property type="match status" value="1"/>
</dbReference>
<dbReference type="RefSeq" id="WP_317548289.1">
    <property type="nucleotide sequence ID" value="NZ_JAWLKE010000003.1"/>
</dbReference>
<dbReference type="InterPro" id="IPR016039">
    <property type="entry name" value="Thiolase-like"/>
</dbReference>
<comment type="similarity">
    <text evidence="1 7">Belongs to the thiolase-like superfamily. Thiolase family.</text>
</comment>
<dbReference type="EMBL" id="JAWLKE010000003">
    <property type="protein sequence ID" value="MDV6230628.1"/>
    <property type="molecule type" value="Genomic_DNA"/>
</dbReference>
<evidence type="ECO:0000256" key="5">
    <source>
        <dbReference type="ARBA" id="ARBA00030755"/>
    </source>
</evidence>
<dbReference type="PROSITE" id="PS00737">
    <property type="entry name" value="THIOLASE_2"/>
    <property type="match status" value="1"/>
</dbReference>
<dbReference type="Gene3D" id="3.40.47.10">
    <property type="match status" value="2"/>
</dbReference>
<dbReference type="InterPro" id="IPR020613">
    <property type="entry name" value="Thiolase_CS"/>
</dbReference>
<dbReference type="InterPro" id="IPR002155">
    <property type="entry name" value="Thiolase"/>
</dbReference>
<dbReference type="InterPro" id="IPR020616">
    <property type="entry name" value="Thiolase_N"/>
</dbReference>
<keyword evidence="11" id="KW-1185">Reference proteome</keyword>
<comment type="caution">
    <text evidence="10">The sequence shown here is derived from an EMBL/GenBank/DDBJ whole genome shotgun (WGS) entry which is preliminary data.</text>
</comment>
<accession>A0ABU4AWL2</accession>
<organism evidence="10 11">
    <name type="scientific">Rhodococcus cercidiphylli</name>
    <dbReference type="NCBI Taxonomy" id="489916"/>
    <lineage>
        <taxon>Bacteria</taxon>
        <taxon>Bacillati</taxon>
        <taxon>Actinomycetota</taxon>
        <taxon>Actinomycetes</taxon>
        <taxon>Mycobacteriales</taxon>
        <taxon>Nocardiaceae</taxon>
        <taxon>Rhodococcus</taxon>
    </lineage>
</organism>
<evidence type="ECO:0000259" key="8">
    <source>
        <dbReference type="Pfam" id="PF00108"/>
    </source>
</evidence>
<feature type="domain" description="Thiolase N-terminal" evidence="8">
    <location>
        <begin position="6"/>
        <end position="262"/>
    </location>
</feature>
<keyword evidence="4 7" id="KW-0012">Acyltransferase</keyword>
<dbReference type="GO" id="GO:0003988">
    <property type="term" value="F:acetyl-CoA C-acyltransferase activity"/>
    <property type="evidence" value="ECO:0007669"/>
    <property type="project" value="UniProtKB-EC"/>
</dbReference>
<gene>
    <name evidence="10" type="ORF">R3P95_08720</name>
</gene>
<dbReference type="PROSITE" id="PS00099">
    <property type="entry name" value="THIOLASE_3"/>
    <property type="match status" value="1"/>
</dbReference>
<evidence type="ECO:0000256" key="4">
    <source>
        <dbReference type="ARBA" id="ARBA00023315"/>
    </source>
</evidence>
<feature type="domain" description="Thiolase C-terminal" evidence="9">
    <location>
        <begin position="271"/>
        <end position="392"/>
    </location>
</feature>
<dbReference type="InterPro" id="IPR020617">
    <property type="entry name" value="Thiolase_C"/>
</dbReference>
<dbReference type="PROSITE" id="PS00098">
    <property type="entry name" value="THIOLASE_1"/>
    <property type="match status" value="1"/>
</dbReference>
<dbReference type="Pfam" id="PF00108">
    <property type="entry name" value="Thiolase_N"/>
    <property type="match status" value="1"/>
</dbReference>
<evidence type="ECO:0000256" key="7">
    <source>
        <dbReference type="RuleBase" id="RU003557"/>
    </source>
</evidence>
<dbReference type="Pfam" id="PF02803">
    <property type="entry name" value="Thiolase_C"/>
    <property type="match status" value="1"/>
</dbReference>
<dbReference type="Proteomes" id="UP001185899">
    <property type="component" value="Unassembled WGS sequence"/>
</dbReference>
<dbReference type="CDD" id="cd00751">
    <property type="entry name" value="thiolase"/>
    <property type="match status" value="1"/>
</dbReference>
<dbReference type="SUPFAM" id="SSF53901">
    <property type="entry name" value="Thiolase-like"/>
    <property type="match status" value="2"/>
</dbReference>
<dbReference type="InterPro" id="IPR020615">
    <property type="entry name" value="Thiolase_acyl_enz_int_AS"/>
</dbReference>
<evidence type="ECO:0000313" key="10">
    <source>
        <dbReference type="EMBL" id="MDV6230628.1"/>
    </source>
</evidence>
<proteinExistence type="inferred from homology"/>
<dbReference type="PIRSF" id="PIRSF000429">
    <property type="entry name" value="Ac-CoA_Ac_transf"/>
    <property type="match status" value="1"/>
</dbReference>
<protein>
    <recommendedName>
        <fullName evidence="6">Probable acetyl-CoA acetyltransferase</fullName>
        <ecNumber evidence="2">2.3.1.9</ecNumber>
    </recommendedName>
    <alternativeName>
        <fullName evidence="5">Acetoacetyl-CoA thiolase</fullName>
    </alternativeName>
</protein>
<evidence type="ECO:0000256" key="1">
    <source>
        <dbReference type="ARBA" id="ARBA00010982"/>
    </source>
</evidence>
<dbReference type="InterPro" id="IPR020610">
    <property type="entry name" value="Thiolase_AS"/>
</dbReference>
<evidence type="ECO:0000259" key="9">
    <source>
        <dbReference type="Pfam" id="PF02803"/>
    </source>
</evidence>
<evidence type="ECO:0000313" key="11">
    <source>
        <dbReference type="Proteomes" id="UP001185899"/>
    </source>
</evidence>
<name>A0ABU4AWL2_9NOCA</name>
<evidence type="ECO:0000256" key="3">
    <source>
        <dbReference type="ARBA" id="ARBA00022679"/>
    </source>
</evidence>
<dbReference type="PANTHER" id="PTHR18919">
    <property type="entry name" value="ACETYL-COA C-ACYLTRANSFERASE"/>
    <property type="match status" value="1"/>
</dbReference>
<dbReference type="PANTHER" id="PTHR18919:SF107">
    <property type="entry name" value="ACETYL-COA ACETYLTRANSFERASE, CYTOSOLIC"/>
    <property type="match status" value="1"/>
</dbReference>
<dbReference type="EC" id="2.3.1.9" evidence="2"/>
<evidence type="ECO:0000256" key="2">
    <source>
        <dbReference type="ARBA" id="ARBA00012705"/>
    </source>
</evidence>
<reference evidence="10 11" key="1">
    <citation type="submission" date="2023-10" db="EMBL/GenBank/DDBJ databases">
        <title>Development of a sustainable strategy for remediation of hydrocarbon-contaminated territories based on the waste exchange concept.</title>
        <authorList>
            <person name="Krivoruchko A."/>
        </authorList>
    </citation>
    <scope>NUCLEOTIDE SEQUENCE [LARGE SCALE GENOMIC DNA]</scope>
    <source>
        <strain evidence="10 11">IEGM 1322</strain>
    </source>
</reference>
<evidence type="ECO:0000256" key="6">
    <source>
        <dbReference type="ARBA" id="ARBA00040529"/>
    </source>
</evidence>